<evidence type="ECO:0000313" key="6">
    <source>
        <dbReference type="Proteomes" id="UP000644282"/>
    </source>
</evidence>
<organism evidence="5 6">
    <name type="scientific">Leptospira interrogans serovar Pomona</name>
    <dbReference type="NCBI Taxonomy" id="44276"/>
    <lineage>
        <taxon>Bacteria</taxon>
        <taxon>Pseudomonadati</taxon>
        <taxon>Spirochaetota</taxon>
        <taxon>Spirochaetia</taxon>
        <taxon>Leptospirales</taxon>
        <taxon>Leptospiraceae</taxon>
        <taxon>Leptospira</taxon>
    </lineage>
</organism>
<dbReference type="AlphaFoldDB" id="A0AA41BKU1"/>
<dbReference type="Pfam" id="PF06480">
    <property type="entry name" value="FtsH_ext"/>
    <property type="match status" value="1"/>
</dbReference>
<keyword evidence="3" id="KW-1133">Transmembrane helix</keyword>
<dbReference type="GO" id="GO:0005524">
    <property type="term" value="F:ATP binding"/>
    <property type="evidence" value="ECO:0007669"/>
    <property type="project" value="InterPro"/>
</dbReference>
<feature type="transmembrane region" description="Helical" evidence="3">
    <location>
        <begin position="12"/>
        <end position="30"/>
    </location>
</feature>
<feature type="transmembrane region" description="Helical" evidence="3">
    <location>
        <begin position="112"/>
        <end position="133"/>
    </location>
</feature>
<comment type="caution">
    <text evidence="5">The sequence shown here is derived from an EMBL/GenBank/DDBJ whole genome shotgun (WGS) entry which is preliminary data.</text>
</comment>
<dbReference type="GO" id="GO:0004222">
    <property type="term" value="F:metalloendopeptidase activity"/>
    <property type="evidence" value="ECO:0007669"/>
    <property type="project" value="InterPro"/>
</dbReference>
<keyword evidence="3" id="KW-0472">Membrane</keyword>
<keyword evidence="2" id="KW-0378">Hydrolase</keyword>
<dbReference type="Proteomes" id="UP000644282">
    <property type="component" value="Unassembled WGS sequence"/>
</dbReference>
<evidence type="ECO:0000256" key="2">
    <source>
        <dbReference type="ARBA" id="ARBA00022801"/>
    </source>
</evidence>
<feature type="non-terminal residue" evidence="5">
    <location>
        <position position="138"/>
    </location>
</feature>
<dbReference type="RefSeq" id="WP_193826080.1">
    <property type="nucleotide sequence ID" value="NZ_JADDXF010000573.1"/>
</dbReference>
<feature type="domain" description="Peptidase M41 FtsH extracellular" evidence="4">
    <location>
        <begin position="11"/>
        <end position="102"/>
    </location>
</feature>
<evidence type="ECO:0000259" key="4">
    <source>
        <dbReference type="Pfam" id="PF06480"/>
    </source>
</evidence>
<dbReference type="GO" id="GO:0016020">
    <property type="term" value="C:membrane"/>
    <property type="evidence" value="ECO:0007669"/>
    <property type="project" value="InterPro"/>
</dbReference>
<dbReference type="GO" id="GO:0008270">
    <property type="term" value="F:zinc ion binding"/>
    <property type="evidence" value="ECO:0007669"/>
    <property type="project" value="InterPro"/>
</dbReference>
<dbReference type="GO" id="GO:0004176">
    <property type="term" value="F:ATP-dependent peptidase activity"/>
    <property type="evidence" value="ECO:0007669"/>
    <property type="project" value="InterPro"/>
</dbReference>
<dbReference type="EMBL" id="JADDXF010000573">
    <property type="protein sequence ID" value="MBE8432367.1"/>
    <property type="molecule type" value="Genomic_DNA"/>
</dbReference>
<sequence>MKNASRIFKGPLIWILLCIGLIIVFLQFAGSGNGYKDIPTSEAVSIINSSKKLDSVTLTDGDQVIKITENENKKYRSYWVGNQSDQLVDRLNDRVKAKTLKSWQGENPGQSIWKALLINFLPFVIILLFFLWAMNAAQ</sequence>
<name>A0AA41BKU1_LEPIR</name>
<dbReference type="InterPro" id="IPR011546">
    <property type="entry name" value="Pept_M41_FtsH_extracell"/>
</dbReference>
<gene>
    <name evidence="5" type="ORF">IQB77_21935</name>
</gene>
<evidence type="ECO:0000256" key="3">
    <source>
        <dbReference type="SAM" id="Phobius"/>
    </source>
</evidence>
<accession>A0AA41BKU1</accession>
<keyword evidence="3" id="KW-0812">Transmembrane</keyword>
<evidence type="ECO:0000256" key="1">
    <source>
        <dbReference type="ARBA" id="ARBA00022670"/>
    </source>
</evidence>
<evidence type="ECO:0000313" key="5">
    <source>
        <dbReference type="EMBL" id="MBE8432367.1"/>
    </source>
</evidence>
<reference evidence="5" key="1">
    <citation type="submission" date="2020-10" db="EMBL/GenBank/DDBJ databases">
        <title>New Zealand Leptospira genomics.</title>
        <authorList>
            <person name="Wilkinson D.A."/>
            <person name="Nisa S."/>
            <person name="Moinet M."/>
            <person name="Benschop J."/>
        </authorList>
    </citation>
    <scope>NUCLEOTIDE SEQUENCE</scope>
    <source>
        <strain evidence="5">ESR8</strain>
    </source>
</reference>
<keyword evidence="1" id="KW-0645">Protease</keyword>
<proteinExistence type="predicted"/>
<dbReference type="GO" id="GO:0006508">
    <property type="term" value="P:proteolysis"/>
    <property type="evidence" value="ECO:0007669"/>
    <property type="project" value="UniProtKB-KW"/>
</dbReference>
<protein>
    <submittedName>
        <fullName evidence="5">ATP-dependent metallopeptidase FtsH/Yme1/Tma family protein</fullName>
    </submittedName>
</protein>